<sequence length="95" mass="10728">MQSTVLLEKEVSDLRATNEKQKQKCTRSQRQIHSEEGLSVQEASQLITAPVEVAEAPPRAQRRRPSLPLQPRTRALPTCGLCKTQGHRRDTCPNR</sequence>
<accession>W6PTL2</accession>
<protein>
    <submittedName>
        <fullName evidence="2">Probable transposable element</fullName>
    </submittedName>
</protein>
<proteinExistence type="predicted"/>
<feature type="compositionally biased region" description="Low complexity" evidence="1">
    <location>
        <begin position="49"/>
        <end position="59"/>
    </location>
</feature>
<dbReference type="EMBL" id="HG792015">
    <property type="protein sequence ID" value="CDM27548.1"/>
    <property type="molecule type" value="Genomic_DNA"/>
</dbReference>
<evidence type="ECO:0000256" key="1">
    <source>
        <dbReference type="SAM" id="MobiDB-lite"/>
    </source>
</evidence>
<dbReference type="Proteomes" id="UP000030686">
    <property type="component" value="Unassembled WGS sequence"/>
</dbReference>
<dbReference type="OrthoDB" id="4369213at2759"/>
<dbReference type="OMA" id="QIPHEGG"/>
<dbReference type="AlphaFoldDB" id="W6PTL2"/>
<keyword evidence="3" id="KW-1185">Reference proteome</keyword>
<gene>
    <name evidence="2" type="ORF">PROQFM164_S01g001359</name>
</gene>
<evidence type="ECO:0000313" key="3">
    <source>
        <dbReference type="Proteomes" id="UP000030686"/>
    </source>
</evidence>
<reference evidence="2" key="1">
    <citation type="journal article" date="2014" name="Nat. Commun.">
        <title>Multiple recent horizontal transfers of a large genomic region in cheese making fungi.</title>
        <authorList>
            <person name="Cheeseman K."/>
            <person name="Ropars J."/>
            <person name="Renault P."/>
            <person name="Dupont J."/>
            <person name="Gouzy J."/>
            <person name="Branca A."/>
            <person name="Abraham A.L."/>
            <person name="Ceppi M."/>
            <person name="Conseiller E."/>
            <person name="Debuchy R."/>
            <person name="Malagnac F."/>
            <person name="Goarin A."/>
            <person name="Silar P."/>
            <person name="Lacoste S."/>
            <person name="Sallet E."/>
            <person name="Bensimon A."/>
            <person name="Giraud T."/>
            <person name="Brygoo Y."/>
        </authorList>
    </citation>
    <scope>NUCLEOTIDE SEQUENCE [LARGE SCALE GENOMIC DNA]</scope>
    <source>
        <strain evidence="2">FM164</strain>
    </source>
</reference>
<dbReference type="STRING" id="1365484.W6PTL2"/>
<evidence type="ECO:0000313" key="2">
    <source>
        <dbReference type="EMBL" id="CDM27548.1"/>
    </source>
</evidence>
<name>W6PTL2_PENRF</name>
<organism evidence="2 3">
    <name type="scientific">Penicillium roqueforti (strain FM164)</name>
    <dbReference type="NCBI Taxonomy" id="1365484"/>
    <lineage>
        <taxon>Eukaryota</taxon>
        <taxon>Fungi</taxon>
        <taxon>Dikarya</taxon>
        <taxon>Ascomycota</taxon>
        <taxon>Pezizomycotina</taxon>
        <taxon>Eurotiomycetes</taxon>
        <taxon>Eurotiomycetidae</taxon>
        <taxon>Eurotiales</taxon>
        <taxon>Aspergillaceae</taxon>
        <taxon>Penicillium</taxon>
    </lineage>
</organism>
<feature type="region of interest" description="Disordered" evidence="1">
    <location>
        <begin position="18"/>
        <end position="74"/>
    </location>
</feature>